<keyword evidence="2" id="KW-0175">Coiled coil</keyword>
<dbReference type="EMBL" id="REFR01000011">
    <property type="protein sequence ID" value="RMB07679.1"/>
    <property type="molecule type" value="Genomic_DNA"/>
</dbReference>
<organism evidence="4 5">
    <name type="scientific">Eilatimonas milleporae</name>
    <dbReference type="NCBI Taxonomy" id="911205"/>
    <lineage>
        <taxon>Bacteria</taxon>
        <taxon>Pseudomonadati</taxon>
        <taxon>Pseudomonadota</taxon>
        <taxon>Alphaproteobacteria</taxon>
        <taxon>Kordiimonadales</taxon>
        <taxon>Kordiimonadaceae</taxon>
        <taxon>Eilatimonas</taxon>
    </lineage>
</organism>
<keyword evidence="5" id="KW-1185">Reference proteome</keyword>
<feature type="domain" description="Multidrug resistance protein MdtA-like alpha-helical hairpin" evidence="3">
    <location>
        <begin position="111"/>
        <end position="165"/>
    </location>
</feature>
<comment type="similarity">
    <text evidence="1">Belongs to the membrane fusion protein (MFP) (TC 8.A.1) family.</text>
</comment>
<dbReference type="SUPFAM" id="SSF111369">
    <property type="entry name" value="HlyD-like secretion proteins"/>
    <property type="match status" value="1"/>
</dbReference>
<reference evidence="4 5" key="1">
    <citation type="submission" date="2018-10" db="EMBL/GenBank/DDBJ databases">
        <title>Genomic Encyclopedia of Archaeal and Bacterial Type Strains, Phase II (KMG-II): from individual species to whole genera.</title>
        <authorList>
            <person name="Goeker M."/>
        </authorList>
    </citation>
    <scope>NUCLEOTIDE SEQUENCE [LARGE SCALE GENOMIC DNA]</scope>
    <source>
        <strain evidence="4 5">DSM 25217</strain>
    </source>
</reference>
<evidence type="ECO:0000256" key="1">
    <source>
        <dbReference type="ARBA" id="ARBA00009477"/>
    </source>
</evidence>
<feature type="coiled-coil region" evidence="2">
    <location>
        <begin position="102"/>
        <end position="136"/>
    </location>
</feature>
<dbReference type="InParanoid" id="A0A3M0CKT7"/>
<evidence type="ECO:0000313" key="5">
    <source>
        <dbReference type="Proteomes" id="UP000271227"/>
    </source>
</evidence>
<dbReference type="Pfam" id="PF25876">
    <property type="entry name" value="HH_MFP_RND"/>
    <property type="match status" value="1"/>
</dbReference>
<evidence type="ECO:0000313" key="4">
    <source>
        <dbReference type="EMBL" id="RMB07679.1"/>
    </source>
</evidence>
<comment type="caution">
    <text evidence="4">The sequence shown here is derived from an EMBL/GenBank/DDBJ whole genome shotgun (WGS) entry which is preliminary data.</text>
</comment>
<dbReference type="NCBIfam" id="TIGR01730">
    <property type="entry name" value="RND_mfp"/>
    <property type="match status" value="1"/>
</dbReference>
<gene>
    <name evidence="4" type="ORF">BXY39_1766</name>
</gene>
<dbReference type="RefSeq" id="WP_121938480.1">
    <property type="nucleotide sequence ID" value="NZ_REFR01000011.1"/>
</dbReference>
<dbReference type="OrthoDB" id="9806939at2"/>
<dbReference type="InterPro" id="IPR006143">
    <property type="entry name" value="RND_pump_MFP"/>
</dbReference>
<sequence length="382" mass="40828">MAAPRTGPRGQARPSLLPVCILLWAGLGACSDGTDRTPALPRPIAWTVVEPVDHEITRTLSGVVRAIQRAPISFEVGGRVASVTVDIGDHFEAGDTLATLDRRTYRLAMEERESELAEARARLVEARNEYERQKELHAKGWVARAGYDTALAGLETAQSRVEIARTRAAIAAEDLEDTVLTAPYAGSVAERLAEPSQQVSPGETVFEIQGDGSGLEVVVTAPETMIDQLAPGSRHTVFLPAHRGMMLSATITEVATNASVRNAFPVTLRLDDAPDTLRSGVTAEVMLSFNMDGSQTPTDRLVSIPVTGFLAASGQSSVAFVYDKAEGTVSRRDITVADISGDRALISQGLNVGEIIAMKGLPFLQDGQKVARLDTGIARYNP</sequence>
<protein>
    <submittedName>
        <fullName evidence="4">RND family efflux transporter MFP subunit</fullName>
    </submittedName>
</protein>
<dbReference type="PROSITE" id="PS51257">
    <property type="entry name" value="PROKAR_LIPOPROTEIN"/>
    <property type="match status" value="1"/>
</dbReference>
<dbReference type="AlphaFoldDB" id="A0A3M0CKT7"/>
<dbReference type="Gene3D" id="2.40.420.20">
    <property type="match status" value="1"/>
</dbReference>
<dbReference type="GO" id="GO:0015562">
    <property type="term" value="F:efflux transmembrane transporter activity"/>
    <property type="evidence" value="ECO:0007669"/>
    <property type="project" value="TreeGrafter"/>
</dbReference>
<accession>A0A3M0CKT7</accession>
<dbReference type="Gene3D" id="1.10.287.470">
    <property type="entry name" value="Helix hairpin bin"/>
    <property type="match status" value="1"/>
</dbReference>
<dbReference type="Gene3D" id="2.40.50.100">
    <property type="match status" value="1"/>
</dbReference>
<dbReference type="Proteomes" id="UP000271227">
    <property type="component" value="Unassembled WGS sequence"/>
</dbReference>
<proteinExistence type="inferred from homology"/>
<dbReference type="InterPro" id="IPR058624">
    <property type="entry name" value="MdtA-like_HH"/>
</dbReference>
<dbReference type="PANTHER" id="PTHR30469">
    <property type="entry name" value="MULTIDRUG RESISTANCE PROTEIN MDTA"/>
    <property type="match status" value="1"/>
</dbReference>
<dbReference type="GO" id="GO:1990281">
    <property type="term" value="C:efflux pump complex"/>
    <property type="evidence" value="ECO:0007669"/>
    <property type="project" value="TreeGrafter"/>
</dbReference>
<evidence type="ECO:0000259" key="3">
    <source>
        <dbReference type="Pfam" id="PF25876"/>
    </source>
</evidence>
<name>A0A3M0CKT7_9PROT</name>
<evidence type="ECO:0000256" key="2">
    <source>
        <dbReference type="SAM" id="Coils"/>
    </source>
</evidence>